<dbReference type="SUPFAM" id="SSF53822">
    <property type="entry name" value="Periplasmic binding protein-like I"/>
    <property type="match status" value="1"/>
</dbReference>
<feature type="domain" description="Receptor ligand binding region" evidence="5">
    <location>
        <begin position="16"/>
        <end position="143"/>
    </location>
</feature>
<evidence type="ECO:0000256" key="3">
    <source>
        <dbReference type="ARBA" id="ARBA00022989"/>
    </source>
</evidence>
<sequence length="155" mass="17471">MPPKSVVFDQNTDEIQNAFKFAMLQHSNANKSNIDFQLYVDIINTADAFKLSRLICNQFARSVVSMLGAVAPDSFDTLHSYANTFQMPFVTPWFPEKVIPPSSGLTDYAVSMRPDYHRAVMATITHYGWKNVIYIYDSHDGVEPVELPYPGIKGS</sequence>
<keyword evidence="7" id="KW-1185">Reference proteome</keyword>
<dbReference type="GO" id="GO:0016020">
    <property type="term" value="C:membrane"/>
    <property type="evidence" value="ECO:0007669"/>
    <property type="project" value="UniProtKB-SubCell"/>
</dbReference>
<evidence type="ECO:0000256" key="2">
    <source>
        <dbReference type="ARBA" id="ARBA00022692"/>
    </source>
</evidence>
<protein>
    <recommendedName>
        <fullName evidence="5">Receptor ligand binding region domain-containing protein</fullName>
    </recommendedName>
</protein>
<dbReference type="AlphaFoldDB" id="A0AAD7Z3F8"/>
<dbReference type="Gene3D" id="3.40.50.2300">
    <property type="match status" value="2"/>
</dbReference>
<dbReference type="EMBL" id="JARGEI010000001">
    <property type="protein sequence ID" value="KAJ8736979.1"/>
    <property type="molecule type" value="Genomic_DNA"/>
</dbReference>
<name>A0AAD7Z3F8_MYTSE</name>
<organism evidence="6 7">
    <name type="scientific">Mythimna separata</name>
    <name type="common">Oriental armyworm</name>
    <name type="synonym">Pseudaletia separata</name>
    <dbReference type="NCBI Taxonomy" id="271217"/>
    <lineage>
        <taxon>Eukaryota</taxon>
        <taxon>Metazoa</taxon>
        <taxon>Ecdysozoa</taxon>
        <taxon>Arthropoda</taxon>
        <taxon>Hexapoda</taxon>
        <taxon>Insecta</taxon>
        <taxon>Pterygota</taxon>
        <taxon>Neoptera</taxon>
        <taxon>Endopterygota</taxon>
        <taxon>Lepidoptera</taxon>
        <taxon>Glossata</taxon>
        <taxon>Ditrysia</taxon>
        <taxon>Noctuoidea</taxon>
        <taxon>Noctuidae</taxon>
        <taxon>Noctuinae</taxon>
        <taxon>Hadenini</taxon>
        <taxon>Mythimna</taxon>
    </lineage>
</organism>
<dbReference type="InterPro" id="IPR001828">
    <property type="entry name" value="ANF_lig-bd_rcpt"/>
</dbReference>
<evidence type="ECO:0000259" key="5">
    <source>
        <dbReference type="Pfam" id="PF01094"/>
    </source>
</evidence>
<keyword evidence="4" id="KW-0472">Membrane</keyword>
<reference evidence="6" key="1">
    <citation type="submission" date="2023-03" db="EMBL/GenBank/DDBJ databases">
        <title>Chromosome-level genomes of two armyworms, Mythimna separata and Mythimna loreyi, provide insights into the biosynthesis and reception of sex pheromones.</title>
        <authorList>
            <person name="Zhao H."/>
        </authorList>
    </citation>
    <scope>NUCLEOTIDE SEQUENCE</scope>
    <source>
        <strain evidence="6">BeijingLab</strain>
        <tissue evidence="6">Pupa</tissue>
    </source>
</reference>
<comment type="caution">
    <text evidence="6">The sequence shown here is derived from an EMBL/GenBank/DDBJ whole genome shotgun (WGS) entry which is preliminary data.</text>
</comment>
<keyword evidence="2" id="KW-0812">Transmembrane</keyword>
<proteinExistence type="predicted"/>
<accession>A0AAD7Z3F8</accession>
<keyword evidence="3" id="KW-1133">Transmembrane helix</keyword>
<dbReference type="InterPro" id="IPR028082">
    <property type="entry name" value="Peripla_BP_I"/>
</dbReference>
<evidence type="ECO:0000313" key="7">
    <source>
        <dbReference type="Proteomes" id="UP001231518"/>
    </source>
</evidence>
<dbReference type="Pfam" id="PF01094">
    <property type="entry name" value="ANF_receptor"/>
    <property type="match status" value="1"/>
</dbReference>
<dbReference type="Proteomes" id="UP001231518">
    <property type="component" value="Chromosome 1"/>
</dbReference>
<evidence type="ECO:0000256" key="4">
    <source>
        <dbReference type="ARBA" id="ARBA00023136"/>
    </source>
</evidence>
<evidence type="ECO:0000313" key="6">
    <source>
        <dbReference type="EMBL" id="KAJ8736979.1"/>
    </source>
</evidence>
<comment type="subcellular location">
    <subcellularLocation>
        <location evidence="1">Membrane</location>
    </subcellularLocation>
</comment>
<evidence type="ECO:0000256" key="1">
    <source>
        <dbReference type="ARBA" id="ARBA00004370"/>
    </source>
</evidence>
<gene>
    <name evidence="6" type="ORF">PYW07_000250</name>
</gene>